<evidence type="ECO:0000313" key="11">
    <source>
        <dbReference type="EMBL" id="MCX2980674.1"/>
    </source>
</evidence>
<keyword evidence="6 7" id="KW-0472">Membrane</keyword>
<feature type="domain" description="Mechanosensitive ion channel MscS C-terminal" evidence="9">
    <location>
        <begin position="482"/>
        <end position="564"/>
    </location>
</feature>
<dbReference type="InterPro" id="IPR011066">
    <property type="entry name" value="MscS_channel_C_sf"/>
</dbReference>
<dbReference type="InterPro" id="IPR006685">
    <property type="entry name" value="MscS_channel_2nd"/>
</dbReference>
<dbReference type="InterPro" id="IPR049142">
    <property type="entry name" value="MS_channel_1st"/>
</dbReference>
<feature type="domain" description="Mechanosensitive ion channel transmembrane helices 2/3" evidence="10">
    <location>
        <begin position="370"/>
        <end position="408"/>
    </location>
</feature>
<dbReference type="Gene3D" id="2.30.30.60">
    <property type="match status" value="1"/>
</dbReference>
<feature type="transmembrane region" description="Helical" evidence="7">
    <location>
        <begin position="360"/>
        <end position="382"/>
    </location>
</feature>
<keyword evidence="7" id="KW-0407">Ion channel</keyword>
<dbReference type="RefSeq" id="WP_279244648.1">
    <property type="nucleotide sequence ID" value="NZ_SHNN01000001.1"/>
</dbReference>
<evidence type="ECO:0000259" key="9">
    <source>
        <dbReference type="Pfam" id="PF21082"/>
    </source>
</evidence>
<sequence length="587" mass="63543">MKIIDHFAGYSLIGPSAGQHPHSRVWLSLLAGVALLLATGLATATTEQLPVEAAAQSLAMDMAALDAKRADIADLESRIAGADGITKTILETRLARAWGTLLEDGVALVEAAQQQQESGVDNVDLDNAVQELLTAHEAIADKALASLLSRVKLPEQSLSAAEQAAAYTHWFRSVRLLDQVLEADIRGIELSRDYGLAVDARLESVRTVVKRRAASNSILLEATADQVVALKAGVEVLPGDTELSAKLQLAEGRVASMAAALEAVIVMMDTLELDTTQYRALVLQSTGEITTDVLKPSVVIGLLASWWSGAVEALSDQAPSLLFNLFLFIVIVFIARKLANLVERLVTHSLLKSQLNLSELLRRMIVSIASNSIMVLGILIALSQVGITLGPLLAGLGVAGFVIGFALQDTLSNFASGMMILLYRPFDVGDLVEAGTVFGKVAQMSLVNTTIMTLDNQTIVVPNNKIWGDVIRNVTKQSTRRVDLTFGVSYSDDIEQTERVLEEIVSSNAMILKEPEALIRLHELGDSSVNFIIRAWTTTDDYWDVYWDLIRTVKLRFDAEGISIPFPQRDVHIHTVQSSATGQESNS</sequence>
<reference evidence="11" key="1">
    <citation type="submission" date="2019-02" db="EMBL/GenBank/DDBJ databases">
        <authorList>
            <person name="Li S.-H."/>
        </authorList>
    </citation>
    <scope>NUCLEOTIDE SEQUENCE</scope>
    <source>
        <strain evidence="11">IMCC14734</strain>
    </source>
</reference>
<feature type="domain" description="Mechanosensitive ion channel MscS" evidence="8">
    <location>
        <begin position="409"/>
        <end position="476"/>
    </location>
</feature>
<dbReference type="InterPro" id="IPR011014">
    <property type="entry name" value="MscS_channel_TM-2"/>
</dbReference>
<dbReference type="SUPFAM" id="SSF50182">
    <property type="entry name" value="Sm-like ribonucleoproteins"/>
    <property type="match status" value="1"/>
</dbReference>
<dbReference type="EMBL" id="SHNN01000001">
    <property type="protein sequence ID" value="MCX2980674.1"/>
    <property type="molecule type" value="Genomic_DNA"/>
</dbReference>
<keyword evidence="5 7" id="KW-1133">Transmembrane helix</keyword>
<name>A0ABT3TF90_9GAMM</name>
<comment type="subunit">
    <text evidence="7">Homoheptamer.</text>
</comment>
<keyword evidence="4 7" id="KW-0812">Transmembrane</keyword>
<evidence type="ECO:0000256" key="7">
    <source>
        <dbReference type="RuleBase" id="RU369025"/>
    </source>
</evidence>
<evidence type="ECO:0000256" key="3">
    <source>
        <dbReference type="ARBA" id="ARBA00022475"/>
    </source>
</evidence>
<comment type="similarity">
    <text evidence="2 7">Belongs to the MscS (TC 1.A.23) family.</text>
</comment>
<dbReference type="Pfam" id="PF21088">
    <property type="entry name" value="MS_channel_1st"/>
    <property type="match status" value="1"/>
</dbReference>
<comment type="caution">
    <text evidence="11">The sequence shown here is derived from an EMBL/GenBank/DDBJ whole genome shotgun (WGS) entry which is preliminary data.</text>
</comment>
<comment type="function">
    <text evidence="7">Mechanosensitive channel that participates in the regulation of osmotic pressure changes within the cell, opening in response to stretch forces in the membrane lipid bilayer, without the need for other proteins. Contributes to normal resistance to hypoosmotic shock. Forms an ion channel of 1.0 nanosiemens conductance with a slight preference for anions.</text>
</comment>
<evidence type="ECO:0000313" key="12">
    <source>
        <dbReference type="Proteomes" id="UP001143362"/>
    </source>
</evidence>
<evidence type="ECO:0000259" key="8">
    <source>
        <dbReference type="Pfam" id="PF00924"/>
    </source>
</evidence>
<protein>
    <recommendedName>
        <fullName evidence="7">Small-conductance mechanosensitive channel</fullName>
    </recommendedName>
</protein>
<dbReference type="SUPFAM" id="SSF82861">
    <property type="entry name" value="Mechanosensitive channel protein MscS (YggB), transmembrane region"/>
    <property type="match status" value="1"/>
</dbReference>
<gene>
    <name evidence="11" type="ORF">EYC98_07260</name>
</gene>
<dbReference type="Pfam" id="PF00924">
    <property type="entry name" value="MS_channel_2nd"/>
    <property type="match status" value="1"/>
</dbReference>
<dbReference type="InterPro" id="IPR010920">
    <property type="entry name" value="LSM_dom_sf"/>
</dbReference>
<evidence type="ECO:0000256" key="5">
    <source>
        <dbReference type="ARBA" id="ARBA00022989"/>
    </source>
</evidence>
<organism evidence="11 12">
    <name type="scientific">Candidatus Litorirhabdus singularis</name>
    <dbReference type="NCBI Taxonomy" id="2518993"/>
    <lineage>
        <taxon>Bacteria</taxon>
        <taxon>Pseudomonadati</taxon>
        <taxon>Pseudomonadota</taxon>
        <taxon>Gammaproteobacteria</taxon>
        <taxon>Cellvibrionales</taxon>
        <taxon>Halieaceae</taxon>
        <taxon>Candidatus Litorirhabdus</taxon>
    </lineage>
</organism>
<comment type="subcellular location">
    <subcellularLocation>
        <location evidence="7">Cell inner membrane</location>
        <topology evidence="7">Multi-pass membrane protein</topology>
    </subcellularLocation>
    <subcellularLocation>
        <location evidence="1">Cell membrane</location>
        <topology evidence="1">Multi-pass membrane protein</topology>
    </subcellularLocation>
</comment>
<dbReference type="InterPro" id="IPR049278">
    <property type="entry name" value="MS_channel_C"/>
</dbReference>
<dbReference type="PANTHER" id="PTHR30221">
    <property type="entry name" value="SMALL-CONDUCTANCE MECHANOSENSITIVE CHANNEL"/>
    <property type="match status" value="1"/>
</dbReference>
<dbReference type="Gene3D" id="1.10.287.1260">
    <property type="match status" value="1"/>
</dbReference>
<dbReference type="Gene3D" id="3.30.70.100">
    <property type="match status" value="1"/>
</dbReference>
<keyword evidence="3" id="KW-1003">Cell membrane</keyword>
<evidence type="ECO:0000256" key="1">
    <source>
        <dbReference type="ARBA" id="ARBA00004651"/>
    </source>
</evidence>
<evidence type="ECO:0000256" key="6">
    <source>
        <dbReference type="ARBA" id="ARBA00023136"/>
    </source>
</evidence>
<feature type="transmembrane region" description="Helical" evidence="7">
    <location>
        <begin position="321"/>
        <end position="339"/>
    </location>
</feature>
<dbReference type="InterPro" id="IPR023408">
    <property type="entry name" value="MscS_beta-dom_sf"/>
</dbReference>
<dbReference type="PANTHER" id="PTHR30221:SF1">
    <property type="entry name" value="SMALL-CONDUCTANCE MECHANOSENSITIVE CHANNEL"/>
    <property type="match status" value="1"/>
</dbReference>
<evidence type="ECO:0000256" key="4">
    <source>
        <dbReference type="ARBA" id="ARBA00022692"/>
    </source>
</evidence>
<proteinExistence type="inferred from homology"/>
<dbReference type="Pfam" id="PF21082">
    <property type="entry name" value="MS_channel_3rd"/>
    <property type="match status" value="1"/>
</dbReference>
<feature type="transmembrane region" description="Helical" evidence="7">
    <location>
        <begin position="388"/>
        <end position="407"/>
    </location>
</feature>
<comment type="caution">
    <text evidence="7">Lacks conserved residue(s) required for the propagation of feature annotation.</text>
</comment>
<dbReference type="Proteomes" id="UP001143362">
    <property type="component" value="Unassembled WGS sequence"/>
</dbReference>
<dbReference type="SUPFAM" id="SSF82689">
    <property type="entry name" value="Mechanosensitive channel protein MscS (YggB), C-terminal domain"/>
    <property type="match status" value="1"/>
</dbReference>
<evidence type="ECO:0000256" key="2">
    <source>
        <dbReference type="ARBA" id="ARBA00008017"/>
    </source>
</evidence>
<keyword evidence="7" id="KW-0997">Cell inner membrane</keyword>
<dbReference type="InterPro" id="IPR045275">
    <property type="entry name" value="MscS_archaea/bacteria_type"/>
</dbReference>
<accession>A0ABT3TF90</accession>
<keyword evidence="12" id="KW-1185">Reference proteome</keyword>
<evidence type="ECO:0000259" key="10">
    <source>
        <dbReference type="Pfam" id="PF21088"/>
    </source>
</evidence>
<keyword evidence="7" id="KW-0813">Transport</keyword>
<keyword evidence="7" id="KW-0406">Ion transport</keyword>